<dbReference type="Gene3D" id="3.90.20.20">
    <property type="match status" value="1"/>
</dbReference>
<dbReference type="SUPFAM" id="SSF58014">
    <property type="entry name" value="Coiled-coil domain of nucleotide exchange factor GrpE"/>
    <property type="match status" value="1"/>
</dbReference>
<dbReference type="PANTHER" id="PTHR21237:SF23">
    <property type="entry name" value="GRPE PROTEIN HOMOLOG, MITOCHONDRIAL"/>
    <property type="match status" value="1"/>
</dbReference>
<name>A0ABT7Z4B2_9ACTN</name>
<evidence type="ECO:0000256" key="1">
    <source>
        <dbReference type="ARBA" id="ARBA00009054"/>
    </source>
</evidence>
<comment type="function">
    <text evidence="3">Participates actively in the response to hyperosmotic and heat shock by preventing the aggregation of stress-denatured proteins, in association with DnaK and GrpE. It is the nucleotide exchange factor for DnaK and may function as a thermosensor. Unfolded proteins bind initially to DnaJ; upon interaction with the DnaJ-bound protein, DnaK hydrolyzes its bound ATP, resulting in the formation of a stable complex. GrpE releases ADP from DnaK; ATP binding to DnaK triggers the release of the substrate protein, thus completing the reaction cycle. Several rounds of ATP-dependent interactions between DnaJ, DnaK and GrpE are required for fully efficient folding.</text>
</comment>
<feature type="compositionally biased region" description="Basic and acidic residues" evidence="6">
    <location>
        <begin position="1"/>
        <end position="12"/>
    </location>
</feature>
<feature type="compositionally biased region" description="Low complexity" evidence="6">
    <location>
        <begin position="29"/>
        <end position="54"/>
    </location>
</feature>
<dbReference type="HAMAP" id="MF_01151">
    <property type="entry name" value="GrpE"/>
    <property type="match status" value="1"/>
</dbReference>
<evidence type="ECO:0000256" key="4">
    <source>
        <dbReference type="RuleBase" id="RU004478"/>
    </source>
</evidence>
<keyword evidence="3" id="KW-0963">Cytoplasm</keyword>
<keyword evidence="8" id="KW-1185">Reference proteome</keyword>
<dbReference type="InterPro" id="IPR013805">
    <property type="entry name" value="GrpE_CC"/>
</dbReference>
<comment type="subcellular location">
    <subcellularLocation>
        <location evidence="3">Cytoplasm</location>
    </subcellularLocation>
</comment>
<feature type="compositionally biased region" description="Low complexity" evidence="6">
    <location>
        <begin position="84"/>
        <end position="99"/>
    </location>
</feature>
<dbReference type="Proteomes" id="UP001174050">
    <property type="component" value="Unassembled WGS sequence"/>
</dbReference>
<evidence type="ECO:0000256" key="6">
    <source>
        <dbReference type="SAM" id="MobiDB-lite"/>
    </source>
</evidence>
<feature type="coiled-coil region" evidence="5">
    <location>
        <begin position="102"/>
        <end position="136"/>
    </location>
</feature>
<dbReference type="CDD" id="cd00446">
    <property type="entry name" value="GrpE"/>
    <property type="match status" value="1"/>
</dbReference>
<evidence type="ECO:0000256" key="5">
    <source>
        <dbReference type="SAM" id="Coils"/>
    </source>
</evidence>
<comment type="similarity">
    <text evidence="1 3 4">Belongs to the GrpE family.</text>
</comment>
<evidence type="ECO:0000256" key="2">
    <source>
        <dbReference type="ARBA" id="ARBA00023186"/>
    </source>
</evidence>
<feature type="region of interest" description="Disordered" evidence="6">
    <location>
        <begin position="1"/>
        <end position="100"/>
    </location>
</feature>
<gene>
    <name evidence="3" type="primary">grpE</name>
    <name evidence="7" type="ORF">QWM81_09765</name>
</gene>
<dbReference type="RefSeq" id="WP_290111379.1">
    <property type="nucleotide sequence ID" value="NZ_JAUEPL010000010.1"/>
</dbReference>
<organism evidence="7 8">
    <name type="scientific">Streptomyces ficellus</name>
    <dbReference type="NCBI Taxonomy" id="1977088"/>
    <lineage>
        <taxon>Bacteria</taxon>
        <taxon>Bacillati</taxon>
        <taxon>Actinomycetota</taxon>
        <taxon>Actinomycetes</taxon>
        <taxon>Kitasatosporales</taxon>
        <taxon>Streptomycetaceae</taxon>
        <taxon>Streptomyces</taxon>
    </lineage>
</organism>
<dbReference type="InterPro" id="IPR009012">
    <property type="entry name" value="GrpE_head"/>
</dbReference>
<protein>
    <recommendedName>
        <fullName evidence="3">Protein GrpE</fullName>
    </recommendedName>
    <alternativeName>
        <fullName evidence="3">HSP-70 cofactor</fullName>
    </alternativeName>
</protein>
<keyword evidence="2 3" id="KW-0143">Chaperone</keyword>
<dbReference type="Pfam" id="PF01025">
    <property type="entry name" value="GrpE"/>
    <property type="match status" value="1"/>
</dbReference>
<keyword evidence="5" id="KW-0175">Coiled coil</keyword>
<evidence type="ECO:0000256" key="3">
    <source>
        <dbReference type="HAMAP-Rule" id="MF_01151"/>
    </source>
</evidence>
<dbReference type="PANTHER" id="PTHR21237">
    <property type="entry name" value="GRPE PROTEIN"/>
    <property type="match status" value="1"/>
</dbReference>
<dbReference type="PRINTS" id="PR00773">
    <property type="entry name" value="GRPEPROTEIN"/>
</dbReference>
<evidence type="ECO:0000313" key="8">
    <source>
        <dbReference type="Proteomes" id="UP001174050"/>
    </source>
</evidence>
<reference evidence="7" key="1">
    <citation type="submission" date="2023-06" db="EMBL/GenBank/DDBJ databases">
        <title>WGS-Sequencing of Streptomyces ficellus isolate 21 collected from sand in Gara Djebilet Iron Mine in Algeria.</title>
        <authorList>
            <person name="Zegers G.P."/>
            <person name="Gomez A."/>
            <person name="Gueddou A."/>
            <person name="Zahara A.F."/>
            <person name="Worth M."/>
            <person name="Sevigny J.L."/>
            <person name="Tisa L."/>
        </authorList>
    </citation>
    <scope>NUCLEOTIDE SEQUENCE</scope>
    <source>
        <strain evidence="7">AS11</strain>
    </source>
</reference>
<dbReference type="EMBL" id="JAUEPL010000010">
    <property type="protein sequence ID" value="MDN3294330.1"/>
    <property type="molecule type" value="Genomic_DNA"/>
</dbReference>
<comment type="caution">
    <text evidence="7">The sequence shown here is derived from an EMBL/GenBank/DDBJ whole genome shotgun (WGS) entry which is preliminary data.</text>
</comment>
<dbReference type="SUPFAM" id="SSF51064">
    <property type="entry name" value="Head domain of nucleotide exchange factor GrpE"/>
    <property type="match status" value="1"/>
</dbReference>
<evidence type="ECO:0000313" key="7">
    <source>
        <dbReference type="EMBL" id="MDN3294330.1"/>
    </source>
</evidence>
<keyword evidence="3" id="KW-0346">Stress response</keyword>
<feature type="compositionally biased region" description="Basic and acidic residues" evidence="6">
    <location>
        <begin position="55"/>
        <end position="65"/>
    </location>
</feature>
<comment type="subunit">
    <text evidence="3">Homodimer.</text>
</comment>
<dbReference type="InterPro" id="IPR000740">
    <property type="entry name" value="GrpE"/>
</dbReference>
<sequence>MKDQAREPERAVQDTAADGTAVQDTAVEDTAVQDTAARDAAVQDTAADGAAVRDTAADRAGEHSPRPGQGAATYGDVHQRPGEGARAGASPGGAPALPELDVEELRDRWQRAVAEMENLRKRYERQLEEVRRTERDRVTAAWLPVVDHLELALQHAAADPKAIVAGVEAVCQQAYAVLAHLGYRRIADLGEPFDPARHEAAQVREEPAAAPGSVVQVLRPGYGSDSGLLRPAVVSVAAKPDE</sequence>
<dbReference type="Gene3D" id="2.30.22.10">
    <property type="entry name" value="Head domain of nucleotide exchange factor GrpE"/>
    <property type="match status" value="1"/>
</dbReference>
<accession>A0ABT7Z4B2</accession>
<proteinExistence type="inferred from homology"/>